<dbReference type="GO" id="GO:0005634">
    <property type="term" value="C:nucleus"/>
    <property type="evidence" value="ECO:0007669"/>
    <property type="project" value="InterPro"/>
</dbReference>
<dbReference type="Pfam" id="PF03540">
    <property type="entry name" value="TAF10"/>
    <property type="match status" value="1"/>
</dbReference>
<dbReference type="EC" id="3.1.26.11" evidence="4"/>
<feature type="compositionally biased region" description="Acidic residues" evidence="11">
    <location>
        <begin position="707"/>
        <end position="720"/>
    </location>
</feature>
<dbReference type="AlphaFoldDB" id="A0A2P6TLP6"/>
<accession>A0A2P6TLP6</accession>
<feature type="region of interest" description="Disordered" evidence="11">
    <location>
        <begin position="704"/>
        <end position="743"/>
    </location>
</feature>
<evidence type="ECO:0000256" key="7">
    <source>
        <dbReference type="ARBA" id="ARBA00022723"/>
    </source>
</evidence>
<proteinExistence type="inferred from homology"/>
<comment type="caution">
    <text evidence="13">The sequence shown here is derived from an EMBL/GenBank/DDBJ whole genome shotgun (WGS) entry which is preliminary data.</text>
</comment>
<evidence type="ECO:0000259" key="12">
    <source>
        <dbReference type="Pfam" id="PF12706"/>
    </source>
</evidence>
<dbReference type="CDD" id="cd07718">
    <property type="entry name" value="RNaseZ_ELAC1_ELAC2-C-term-like_MBL-fold"/>
    <property type="match status" value="1"/>
</dbReference>
<keyword evidence="14" id="KW-1185">Reference proteome</keyword>
<dbReference type="InterPro" id="IPR036866">
    <property type="entry name" value="RibonucZ/Hydroxyglut_hydro"/>
</dbReference>
<evidence type="ECO:0000256" key="9">
    <source>
        <dbReference type="ARBA" id="ARBA00022801"/>
    </source>
</evidence>
<dbReference type="Pfam" id="PF12706">
    <property type="entry name" value="Lactamase_B_2"/>
    <property type="match status" value="1"/>
</dbReference>
<dbReference type="GO" id="GO:0006352">
    <property type="term" value="P:DNA-templated transcription initiation"/>
    <property type="evidence" value="ECO:0007669"/>
    <property type="project" value="InterPro"/>
</dbReference>
<dbReference type="PANTHER" id="PTHR12553:SF70">
    <property type="entry name" value="RIBONUCLEASE Z"/>
    <property type="match status" value="1"/>
</dbReference>
<dbReference type="PANTHER" id="PTHR12553">
    <property type="entry name" value="ZINC PHOSPHODIESTERASE ELAC PROTEIN 2"/>
    <property type="match status" value="1"/>
</dbReference>
<evidence type="ECO:0000256" key="8">
    <source>
        <dbReference type="ARBA" id="ARBA00022759"/>
    </source>
</evidence>
<dbReference type="Gene3D" id="3.60.15.10">
    <property type="entry name" value="Ribonuclease Z/Hydroxyacylglutathione hydrolase-like"/>
    <property type="match status" value="1"/>
</dbReference>
<evidence type="ECO:0000256" key="6">
    <source>
        <dbReference type="ARBA" id="ARBA00022722"/>
    </source>
</evidence>
<dbReference type="STRING" id="3076.A0A2P6TLP6"/>
<organism evidence="13 14">
    <name type="scientific">Chlorella sorokiniana</name>
    <name type="common">Freshwater green alga</name>
    <dbReference type="NCBI Taxonomy" id="3076"/>
    <lineage>
        <taxon>Eukaryota</taxon>
        <taxon>Viridiplantae</taxon>
        <taxon>Chlorophyta</taxon>
        <taxon>core chlorophytes</taxon>
        <taxon>Trebouxiophyceae</taxon>
        <taxon>Chlorellales</taxon>
        <taxon>Chlorellaceae</taxon>
        <taxon>Chlorella clade</taxon>
        <taxon>Chlorella</taxon>
    </lineage>
</organism>
<protein>
    <recommendedName>
        <fullName evidence="4">ribonuclease Z</fullName>
        <ecNumber evidence="4">3.1.26.11</ecNumber>
    </recommendedName>
</protein>
<dbReference type="EMBL" id="LHPG02000012">
    <property type="protein sequence ID" value="PRW45195.1"/>
    <property type="molecule type" value="Genomic_DNA"/>
</dbReference>
<feature type="region of interest" description="Disordered" evidence="11">
    <location>
        <begin position="637"/>
        <end position="661"/>
    </location>
</feature>
<keyword evidence="7" id="KW-0479">Metal-binding</keyword>
<keyword evidence="10" id="KW-0862">Zinc</keyword>
<reference evidence="13 14" key="1">
    <citation type="journal article" date="2018" name="Plant J.">
        <title>Genome sequences of Chlorella sorokiniana UTEX 1602 and Micractinium conductrix SAG 241.80: implications to maltose excretion by a green alga.</title>
        <authorList>
            <person name="Arriola M.B."/>
            <person name="Velmurugan N."/>
            <person name="Zhang Y."/>
            <person name="Plunkett M.H."/>
            <person name="Hondzo H."/>
            <person name="Barney B.M."/>
        </authorList>
    </citation>
    <scope>NUCLEOTIDE SEQUENCE [LARGE SCALE GENOMIC DNA]</scope>
    <source>
        <strain evidence="14">UTEX 1602</strain>
    </source>
</reference>
<keyword evidence="6" id="KW-0540">Nuclease</keyword>
<feature type="compositionally biased region" description="Polar residues" evidence="11">
    <location>
        <begin position="647"/>
        <end position="659"/>
    </location>
</feature>
<comment type="cofactor">
    <cofactor evidence="2">
        <name>Zn(2+)</name>
        <dbReference type="ChEBI" id="CHEBI:29105"/>
    </cofactor>
</comment>
<sequence>MVSLAAQRFIAQVLEEAHNTHKLRQMAPAAKLKEQGFDPKDKRDMLSVEDLVKALGEHGVKLGRAPYYTTAKPHSMQAHVVTAAGDGVAPAVLLSLPASGGLTAAAAAAAAAARQPPAQYLFNVPEGFARLVLEHKLRPGAGLRAAFAPEPAALSGFGGLVMRLRGEGHSQLHVVGPPGTQAAVCSLRHFIHWRHPAVVLEEASHWEAPLLYQDDRIAVAALWKPPLVAGMWPAPGWLQQAQPSDPSEPGAMEAGSSDGSSSSSSEESSSNQLLLLTNLHSRAAATQLQQHPALALLAQQPERVAAVLHLAAPGVAGSRALRQLCQQLRPAVQGPAAGQQLLLEQPGAHGSGQAIGHLASARTTAKLNLVSSRLFPLPAGVPLASGNAHGSGSSGPEVLFLGTGSAEPSKYRGASAIQLRLSCGQSLLMDCGEGTLGALCRAHGTAAALRHVASLGCLWVSHRHADHMSGVLPLLAAYPASLPPLLVVGPRSLRDWLAEAAAPLGLAGRYLFVHCAELNQPGHWARHALQRHLGVCGIQCVPVRHCSDAYGLVLKHEEGWSLVYSGDTQPCQQLVQAGRGCSLLIHEATFEPCLESQARAKRHSTTAEALEIAQRMGAYRCILTHFSQRYPKWPEGLPLAADAPPTASASEQRTENGSTDAAGAAAVPAAAAAGATAAVAFDGMRVPLALLPVLPALMPAVQAALADVEEEEEKEEEQQEQQEREQQQVASGGDGDDSTPSAV</sequence>
<dbReference type="SUPFAM" id="SSF56281">
    <property type="entry name" value="Metallo-hydrolase/oxidoreductase"/>
    <property type="match status" value="1"/>
</dbReference>
<dbReference type="InterPro" id="IPR047151">
    <property type="entry name" value="RNZ2-like"/>
</dbReference>
<gene>
    <name evidence="13" type="ORF">C2E21_6155</name>
</gene>
<name>A0A2P6TLP6_CHLSO</name>
<dbReference type="GO" id="GO:0042781">
    <property type="term" value="F:3'-tRNA processing endoribonuclease activity"/>
    <property type="evidence" value="ECO:0007669"/>
    <property type="project" value="UniProtKB-EC"/>
</dbReference>
<comment type="catalytic activity">
    <reaction evidence="1">
        <text>Endonucleolytic cleavage of RNA, removing extra 3' nucleotides from tRNA precursor, generating 3' termini of tRNAs. A 3'-hydroxy group is left at the tRNA terminus and a 5'-phosphoryl group is left at the trailer molecule.</text>
        <dbReference type="EC" id="3.1.26.11"/>
    </reaction>
</comment>
<evidence type="ECO:0000256" key="10">
    <source>
        <dbReference type="ARBA" id="ARBA00022833"/>
    </source>
</evidence>
<feature type="domain" description="Metallo-beta-lactamase" evidence="12">
    <location>
        <begin position="427"/>
        <end position="626"/>
    </location>
</feature>
<evidence type="ECO:0000256" key="4">
    <source>
        <dbReference type="ARBA" id="ARBA00012477"/>
    </source>
</evidence>
<evidence type="ECO:0000313" key="13">
    <source>
        <dbReference type="EMBL" id="PRW45195.1"/>
    </source>
</evidence>
<evidence type="ECO:0000256" key="3">
    <source>
        <dbReference type="ARBA" id="ARBA00007823"/>
    </source>
</evidence>
<evidence type="ECO:0000256" key="11">
    <source>
        <dbReference type="SAM" id="MobiDB-lite"/>
    </source>
</evidence>
<dbReference type="Proteomes" id="UP000239899">
    <property type="component" value="Unassembled WGS sequence"/>
</dbReference>
<keyword evidence="9" id="KW-0378">Hydrolase</keyword>
<feature type="compositionally biased region" description="Low complexity" evidence="11">
    <location>
        <begin position="255"/>
        <end position="270"/>
    </location>
</feature>
<feature type="region of interest" description="Disordered" evidence="11">
    <location>
        <begin position="238"/>
        <end position="271"/>
    </location>
</feature>
<dbReference type="GO" id="GO:1990180">
    <property type="term" value="P:mitochondrial tRNA 3'-end processing"/>
    <property type="evidence" value="ECO:0007669"/>
    <property type="project" value="TreeGrafter"/>
</dbReference>
<keyword evidence="5" id="KW-0819">tRNA processing</keyword>
<dbReference type="GO" id="GO:0005739">
    <property type="term" value="C:mitochondrion"/>
    <property type="evidence" value="ECO:0007669"/>
    <property type="project" value="TreeGrafter"/>
</dbReference>
<evidence type="ECO:0000256" key="5">
    <source>
        <dbReference type="ARBA" id="ARBA00022694"/>
    </source>
</evidence>
<comment type="similarity">
    <text evidence="3">Belongs to the RNase Z family.</text>
</comment>
<dbReference type="OrthoDB" id="527344at2759"/>
<keyword evidence="8" id="KW-0255">Endonuclease</keyword>
<dbReference type="InterPro" id="IPR001279">
    <property type="entry name" value="Metallo-B-lactamas"/>
</dbReference>
<evidence type="ECO:0000313" key="14">
    <source>
        <dbReference type="Proteomes" id="UP000239899"/>
    </source>
</evidence>
<evidence type="ECO:0000256" key="1">
    <source>
        <dbReference type="ARBA" id="ARBA00000402"/>
    </source>
</evidence>
<dbReference type="GO" id="GO:0046872">
    <property type="term" value="F:metal ion binding"/>
    <property type="evidence" value="ECO:0007669"/>
    <property type="project" value="UniProtKB-KW"/>
</dbReference>
<evidence type="ECO:0000256" key="2">
    <source>
        <dbReference type="ARBA" id="ARBA00001947"/>
    </source>
</evidence>
<dbReference type="InterPro" id="IPR003923">
    <property type="entry name" value="TAF10"/>
</dbReference>